<dbReference type="GO" id="GO:0031526">
    <property type="term" value="C:brush border membrane"/>
    <property type="evidence" value="ECO:0007669"/>
    <property type="project" value="TreeGrafter"/>
</dbReference>
<feature type="transmembrane region" description="Helical" evidence="6">
    <location>
        <begin position="172"/>
        <end position="194"/>
    </location>
</feature>
<dbReference type="Pfam" id="PF07690">
    <property type="entry name" value="MFS_1"/>
    <property type="match status" value="1"/>
</dbReference>
<evidence type="ECO:0000256" key="1">
    <source>
        <dbReference type="ARBA" id="ARBA00004141"/>
    </source>
</evidence>
<evidence type="ECO:0000313" key="8">
    <source>
        <dbReference type="EMBL" id="JAG70877.1"/>
    </source>
</evidence>
<evidence type="ECO:0000256" key="4">
    <source>
        <dbReference type="ARBA" id="ARBA00022989"/>
    </source>
</evidence>
<feature type="domain" description="Major facilitator superfamily (MFS) profile" evidence="7">
    <location>
        <begin position="21"/>
        <end position="453"/>
    </location>
</feature>
<dbReference type="EMBL" id="GBYB01001110">
    <property type="protein sequence ID" value="JAG70877.1"/>
    <property type="molecule type" value="Transcribed_RNA"/>
</dbReference>
<evidence type="ECO:0000256" key="2">
    <source>
        <dbReference type="ARBA" id="ARBA00022448"/>
    </source>
</evidence>
<accession>A0A0C9QZH3</accession>
<protein>
    <submittedName>
        <fullName evidence="8">MFSD10_0 protein</fullName>
    </submittedName>
</protein>
<feature type="transmembrane region" description="Helical" evidence="6">
    <location>
        <begin position="21"/>
        <end position="43"/>
    </location>
</feature>
<feature type="transmembrane region" description="Helical" evidence="6">
    <location>
        <begin position="310"/>
        <end position="328"/>
    </location>
</feature>
<dbReference type="InterPro" id="IPR036259">
    <property type="entry name" value="MFS_trans_sf"/>
</dbReference>
<evidence type="ECO:0000256" key="3">
    <source>
        <dbReference type="ARBA" id="ARBA00022692"/>
    </source>
</evidence>
<proteinExistence type="predicted"/>
<feature type="transmembrane region" description="Helical" evidence="6">
    <location>
        <begin position="138"/>
        <end position="160"/>
    </location>
</feature>
<dbReference type="InterPro" id="IPR020846">
    <property type="entry name" value="MFS_dom"/>
</dbReference>
<feature type="transmembrane region" description="Helical" evidence="6">
    <location>
        <begin position="282"/>
        <end position="304"/>
    </location>
</feature>
<feature type="transmembrane region" description="Helical" evidence="6">
    <location>
        <begin position="82"/>
        <end position="102"/>
    </location>
</feature>
<evidence type="ECO:0000259" key="7">
    <source>
        <dbReference type="PROSITE" id="PS50850"/>
    </source>
</evidence>
<dbReference type="GO" id="GO:0022857">
    <property type="term" value="F:transmembrane transporter activity"/>
    <property type="evidence" value="ECO:0007669"/>
    <property type="project" value="InterPro"/>
</dbReference>
<gene>
    <name evidence="8" type="primary">MFSD10_0</name>
    <name evidence="8" type="ORF">g.24594</name>
</gene>
<dbReference type="Gene3D" id="1.20.1250.20">
    <property type="entry name" value="MFS general substrate transporter like domains"/>
    <property type="match status" value="1"/>
</dbReference>
<dbReference type="PROSITE" id="PS50850">
    <property type="entry name" value="MFS"/>
    <property type="match status" value="1"/>
</dbReference>
<keyword evidence="2" id="KW-0813">Transport</keyword>
<dbReference type="SUPFAM" id="SSF103473">
    <property type="entry name" value="MFS general substrate transporter"/>
    <property type="match status" value="1"/>
</dbReference>
<reference evidence="8" key="1">
    <citation type="submission" date="2015-01" db="EMBL/GenBank/DDBJ databases">
        <title>Transcriptome Assembly of Fopius arisanus.</title>
        <authorList>
            <person name="Geib S."/>
        </authorList>
    </citation>
    <scope>NUCLEOTIDE SEQUENCE</scope>
</reference>
<organism evidence="8">
    <name type="scientific">Fopius arisanus</name>
    <dbReference type="NCBI Taxonomy" id="64838"/>
    <lineage>
        <taxon>Eukaryota</taxon>
        <taxon>Metazoa</taxon>
        <taxon>Ecdysozoa</taxon>
        <taxon>Arthropoda</taxon>
        <taxon>Hexapoda</taxon>
        <taxon>Insecta</taxon>
        <taxon>Pterygota</taxon>
        <taxon>Neoptera</taxon>
        <taxon>Endopterygota</taxon>
        <taxon>Hymenoptera</taxon>
        <taxon>Apocrita</taxon>
        <taxon>Ichneumonoidea</taxon>
        <taxon>Braconidae</taxon>
        <taxon>Opiinae</taxon>
        <taxon>Fopius</taxon>
    </lineage>
</organism>
<sequence length="457" mass="50028">MCSGTLRGPKQAGPLGENKKMVPVVFYSLILDLLAFTMILPLLPALLDHYKYHDDGGLYSWILRGIDRVQIRLNAPDRFTSVLFGGFIGSMYSFLQFLSMPIVGALSDIYGRRIMMLLCLTGVTASYLLWALSHNFMIFVIARLVGGISKGNISLSMAIITDATLPSKRGRSMALVGIAFSIGFVLGPIIGVLFSRISSGSRDDHWYVYPALFAFSLSLVNLLYVGLSLEETLEVDKRSKSLARGLSGTIMYINPVDLFQFNGVNGLGTDDLRRLRTLGRSYFLYLFIYSGLEFTLTFLTHHAFGFTSMQQGYMFLVIGSTMATLQGGFVRRIPADKTKFFAEFGLWLIIPAFVFIGIAGNVGVLYVGIFIFSVSTAMAVTCLSTLVTRIGPEHQKGTITGIFRSLGALARASGPIIASIAFWSIGSTVTYLIGAVVLAVPPLILHTVNNENDKKKS</sequence>
<feature type="transmembrane region" description="Helical" evidence="6">
    <location>
        <begin position="431"/>
        <end position="448"/>
    </location>
</feature>
<name>A0A0C9QZH3_9HYME</name>
<keyword evidence="5 6" id="KW-0472">Membrane</keyword>
<comment type="subcellular location">
    <subcellularLocation>
        <location evidence="1">Membrane</location>
        <topology evidence="1">Multi-pass membrane protein</topology>
    </subcellularLocation>
</comment>
<feature type="transmembrane region" description="Helical" evidence="6">
    <location>
        <begin position="340"/>
        <end position="359"/>
    </location>
</feature>
<keyword evidence="4 6" id="KW-1133">Transmembrane helix</keyword>
<keyword evidence="3 6" id="KW-0812">Transmembrane</keyword>
<dbReference type="PANTHER" id="PTHR23504">
    <property type="entry name" value="MAJOR FACILITATOR SUPERFAMILY DOMAIN-CONTAINING PROTEIN 10"/>
    <property type="match status" value="1"/>
</dbReference>
<dbReference type="PANTHER" id="PTHR23504:SF31">
    <property type="entry name" value="MAJOR FACILITATOR SUPERFAMILY DOMAIN-CONTAINING PROTEIN 10"/>
    <property type="match status" value="1"/>
</dbReference>
<dbReference type="AlphaFoldDB" id="A0A0C9QZH3"/>
<feature type="transmembrane region" description="Helical" evidence="6">
    <location>
        <begin position="365"/>
        <end position="387"/>
    </location>
</feature>
<dbReference type="InterPro" id="IPR011701">
    <property type="entry name" value="MFS"/>
</dbReference>
<feature type="transmembrane region" description="Helical" evidence="6">
    <location>
        <begin position="114"/>
        <end position="132"/>
    </location>
</feature>
<feature type="transmembrane region" description="Helical" evidence="6">
    <location>
        <begin position="206"/>
        <end position="229"/>
    </location>
</feature>
<evidence type="ECO:0000256" key="5">
    <source>
        <dbReference type="ARBA" id="ARBA00023136"/>
    </source>
</evidence>
<feature type="transmembrane region" description="Helical" evidence="6">
    <location>
        <begin position="408"/>
        <end position="425"/>
    </location>
</feature>
<dbReference type="FunFam" id="1.20.1250.20:FF:000223">
    <property type="entry name" value="Major facilitator superfamily domain-containing protein"/>
    <property type="match status" value="1"/>
</dbReference>
<evidence type="ECO:0000256" key="6">
    <source>
        <dbReference type="SAM" id="Phobius"/>
    </source>
</evidence>